<evidence type="ECO:0000256" key="1">
    <source>
        <dbReference type="SAM" id="Phobius"/>
    </source>
</evidence>
<evidence type="ECO:0000313" key="2">
    <source>
        <dbReference type="EMBL" id="KAK1797999.1"/>
    </source>
</evidence>
<keyword evidence="1" id="KW-0812">Transmembrane</keyword>
<organism evidence="2 3">
    <name type="scientific">Electrophorus voltai</name>
    <dbReference type="NCBI Taxonomy" id="2609070"/>
    <lineage>
        <taxon>Eukaryota</taxon>
        <taxon>Metazoa</taxon>
        <taxon>Chordata</taxon>
        <taxon>Craniata</taxon>
        <taxon>Vertebrata</taxon>
        <taxon>Euteleostomi</taxon>
        <taxon>Actinopterygii</taxon>
        <taxon>Neopterygii</taxon>
        <taxon>Teleostei</taxon>
        <taxon>Ostariophysi</taxon>
        <taxon>Gymnotiformes</taxon>
        <taxon>Gymnotoidei</taxon>
        <taxon>Gymnotidae</taxon>
        <taxon>Electrophorus</taxon>
    </lineage>
</organism>
<feature type="transmembrane region" description="Helical" evidence="1">
    <location>
        <begin position="77"/>
        <end position="98"/>
    </location>
</feature>
<name>A0AAD8ZEJ9_9TELE</name>
<accession>A0AAD8ZEJ9</accession>
<protein>
    <submittedName>
        <fullName evidence="2">Uncharacterized protein</fullName>
    </submittedName>
</protein>
<keyword evidence="1" id="KW-0472">Membrane</keyword>
<proteinExistence type="predicted"/>
<sequence length="103" mass="11163">MGQQNISKYSTVVLNAMQLCSVIVLNAMQLCSVIVLNAMQLCSVIVLNAMQLCSGPELMVAAMESQVVARVLPRRCYGFYGIPSICMVVAMVLVAGCYHQTET</sequence>
<dbReference type="Proteomes" id="UP001239994">
    <property type="component" value="Unassembled WGS sequence"/>
</dbReference>
<dbReference type="EMBL" id="JAROKS010000012">
    <property type="protein sequence ID" value="KAK1797999.1"/>
    <property type="molecule type" value="Genomic_DNA"/>
</dbReference>
<evidence type="ECO:0000313" key="3">
    <source>
        <dbReference type="Proteomes" id="UP001239994"/>
    </source>
</evidence>
<dbReference type="AlphaFoldDB" id="A0AAD8ZEJ9"/>
<keyword evidence="3" id="KW-1185">Reference proteome</keyword>
<comment type="caution">
    <text evidence="2">The sequence shown here is derived from an EMBL/GenBank/DDBJ whole genome shotgun (WGS) entry which is preliminary data.</text>
</comment>
<reference evidence="2" key="1">
    <citation type="submission" date="2023-03" db="EMBL/GenBank/DDBJ databases">
        <title>Electrophorus voltai genome.</title>
        <authorList>
            <person name="Bian C."/>
        </authorList>
    </citation>
    <scope>NUCLEOTIDE SEQUENCE</scope>
    <source>
        <strain evidence="2">CB-2022</strain>
        <tissue evidence="2">Muscle</tissue>
    </source>
</reference>
<keyword evidence="1" id="KW-1133">Transmembrane helix</keyword>
<gene>
    <name evidence="2" type="ORF">P4O66_000752</name>
</gene>